<protein>
    <submittedName>
        <fullName evidence="1">Uncharacterized protein</fullName>
    </submittedName>
</protein>
<proteinExistence type="predicted"/>
<evidence type="ECO:0000313" key="1">
    <source>
        <dbReference type="EMBL" id="CAF1037945.1"/>
    </source>
</evidence>
<feature type="non-terminal residue" evidence="1">
    <location>
        <position position="105"/>
    </location>
</feature>
<keyword evidence="2" id="KW-1185">Reference proteome</keyword>
<dbReference type="EMBL" id="CAJNOC010004935">
    <property type="protein sequence ID" value="CAF1037945.1"/>
    <property type="molecule type" value="Genomic_DNA"/>
</dbReference>
<dbReference type="Proteomes" id="UP000663879">
    <property type="component" value="Unassembled WGS sequence"/>
</dbReference>
<accession>A0A814JH24</accession>
<reference evidence="1" key="1">
    <citation type="submission" date="2021-02" db="EMBL/GenBank/DDBJ databases">
        <authorList>
            <person name="Nowell W R."/>
        </authorList>
    </citation>
    <scope>NUCLEOTIDE SEQUENCE</scope>
    <source>
        <strain evidence="1">Ploen Becks lab</strain>
    </source>
</reference>
<sequence>MSEQKYSIARKAAKNESYSFNNPNSKKRILFTFSIESEVNLNDQIDILDKAIYEWKLMHPFLRCYVMNKNVDSLIETYFVYVDDEKIKNSFVNVNLLNLDLSEKD</sequence>
<dbReference type="AlphaFoldDB" id="A0A814JH24"/>
<comment type="caution">
    <text evidence="1">The sequence shown here is derived from an EMBL/GenBank/DDBJ whole genome shotgun (WGS) entry which is preliminary data.</text>
</comment>
<gene>
    <name evidence="1" type="ORF">OXX778_LOCUS18208</name>
</gene>
<name>A0A814JH24_9BILA</name>
<evidence type="ECO:0000313" key="2">
    <source>
        <dbReference type="Proteomes" id="UP000663879"/>
    </source>
</evidence>
<organism evidence="1 2">
    <name type="scientific">Brachionus calyciflorus</name>
    <dbReference type="NCBI Taxonomy" id="104777"/>
    <lineage>
        <taxon>Eukaryota</taxon>
        <taxon>Metazoa</taxon>
        <taxon>Spiralia</taxon>
        <taxon>Gnathifera</taxon>
        <taxon>Rotifera</taxon>
        <taxon>Eurotatoria</taxon>
        <taxon>Monogononta</taxon>
        <taxon>Pseudotrocha</taxon>
        <taxon>Ploima</taxon>
        <taxon>Brachionidae</taxon>
        <taxon>Brachionus</taxon>
    </lineage>
</organism>